<feature type="compositionally biased region" description="Basic and acidic residues" evidence="1">
    <location>
        <begin position="36"/>
        <end position="49"/>
    </location>
</feature>
<feature type="compositionally biased region" description="Low complexity" evidence="1">
    <location>
        <begin position="63"/>
        <end position="80"/>
    </location>
</feature>
<name>A0AB34GNR0_ESCRO</name>
<sequence>MGNRRGRGTAPAQRRKPRTSLRLRTRKLADGGGEESVGKGADRRVDAIRPRAGAGRGASQRPVLGGSAARSVGASSSVRPRSPPSPHPPALFSLFRPLLRSSRPYRVPAPAPRALAPAEAAGCVPGEAEWPLSPGALPLRSLAAERKLAGRWPPAALSRPRLAAHRAGGEGGGEGRGGPAQGRIRRDGRHRRGGPVPLKARDGADLWPPWLRSFVDGDSECKCKDDVSVDGGFG</sequence>
<comment type="caution">
    <text evidence="2">The sequence shown here is derived from an EMBL/GenBank/DDBJ whole genome shotgun (WGS) entry which is preliminary data.</text>
</comment>
<gene>
    <name evidence="2" type="ORF">J1605_010956</name>
</gene>
<protein>
    <submittedName>
        <fullName evidence="2">Uncharacterized protein</fullName>
    </submittedName>
</protein>
<evidence type="ECO:0000313" key="2">
    <source>
        <dbReference type="EMBL" id="KAJ8781698.1"/>
    </source>
</evidence>
<dbReference type="Proteomes" id="UP001159641">
    <property type="component" value="Unassembled WGS sequence"/>
</dbReference>
<organism evidence="2 3">
    <name type="scientific">Eschrichtius robustus</name>
    <name type="common">California gray whale</name>
    <name type="synonym">Eschrichtius gibbosus</name>
    <dbReference type="NCBI Taxonomy" id="9764"/>
    <lineage>
        <taxon>Eukaryota</taxon>
        <taxon>Metazoa</taxon>
        <taxon>Chordata</taxon>
        <taxon>Craniata</taxon>
        <taxon>Vertebrata</taxon>
        <taxon>Euteleostomi</taxon>
        <taxon>Mammalia</taxon>
        <taxon>Eutheria</taxon>
        <taxon>Laurasiatheria</taxon>
        <taxon>Artiodactyla</taxon>
        <taxon>Whippomorpha</taxon>
        <taxon>Cetacea</taxon>
        <taxon>Mysticeti</taxon>
        <taxon>Eschrichtiidae</taxon>
        <taxon>Eschrichtius</taxon>
    </lineage>
</organism>
<feature type="region of interest" description="Disordered" evidence="1">
    <location>
        <begin position="1"/>
        <end position="89"/>
    </location>
</feature>
<evidence type="ECO:0000313" key="3">
    <source>
        <dbReference type="Proteomes" id="UP001159641"/>
    </source>
</evidence>
<feature type="region of interest" description="Disordered" evidence="1">
    <location>
        <begin position="155"/>
        <end position="202"/>
    </location>
</feature>
<proteinExistence type="predicted"/>
<evidence type="ECO:0000256" key="1">
    <source>
        <dbReference type="SAM" id="MobiDB-lite"/>
    </source>
</evidence>
<dbReference type="EMBL" id="JAIQCJ010002141">
    <property type="protein sequence ID" value="KAJ8781698.1"/>
    <property type="molecule type" value="Genomic_DNA"/>
</dbReference>
<keyword evidence="3" id="KW-1185">Reference proteome</keyword>
<dbReference type="AlphaFoldDB" id="A0AB34GNR0"/>
<accession>A0AB34GNR0</accession>
<feature type="compositionally biased region" description="Basic residues" evidence="1">
    <location>
        <begin position="1"/>
        <end position="26"/>
    </location>
</feature>
<feature type="compositionally biased region" description="Gly residues" evidence="1">
    <location>
        <begin position="169"/>
        <end position="180"/>
    </location>
</feature>
<reference evidence="2 3" key="1">
    <citation type="submission" date="2022-11" db="EMBL/GenBank/DDBJ databases">
        <title>Whole genome sequence of Eschrichtius robustus ER-17-0199.</title>
        <authorList>
            <person name="Bruniche-Olsen A."/>
            <person name="Black A.N."/>
            <person name="Fields C.J."/>
            <person name="Walden K."/>
            <person name="Dewoody J.A."/>
        </authorList>
    </citation>
    <scope>NUCLEOTIDE SEQUENCE [LARGE SCALE GENOMIC DNA]</scope>
    <source>
        <strain evidence="2">ER-17-0199</strain>
        <tissue evidence="2">Blubber</tissue>
    </source>
</reference>